<reference evidence="25" key="1">
    <citation type="submission" date="2022-10" db="EMBL/GenBank/DDBJ databases">
        <title>Culturing micro-colonial fungi from biological soil crusts in the Mojave desert and describing Neophaeococcomyces mojavensis, and introducing the new genera and species Taxawa tesnikishii.</title>
        <authorList>
            <person name="Kurbessoian T."/>
            <person name="Stajich J.E."/>
        </authorList>
    </citation>
    <scope>NUCLEOTIDE SEQUENCE</scope>
    <source>
        <strain evidence="25">TK_41</strain>
    </source>
</reference>
<dbReference type="InterPro" id="IPR002060">
    <property type="entry name" value="Squ/phyt_synthse"/>
</dbReference>
<dbReference type="GO" id="GO:0016117">
    <property type="term" value="P:carotenoid biosynthetic process"/>
    <property type="evidence" value="ECO:0007669"/>
    <property type="project" value="UniProtKB-KW"/>
</dbReference>
<dbReference type="InterPro" id="IPR019845">
    <property type="entry name" value="Squalene/phytoene_synthase_CS"/>
</dbReference>
<evidence type="ECO:0000256" key="2">
    <source>
        <dbReference type="ARBA" id="ARBA00004141"/>
    </source>
</evidence>
<evidence type="ECO:0000256" key="17">
    <source>
        <dbReference type="ARBA" id="ARBA00023235"/>
    </source>
</evidence>
<dbReference type="GO" id="GO:0051996">
    <property type="term" value="F:squalene synthase [NAD(P)H] activity"/>
    <property type="evidence" value="ECO:0007669"/>
    <property type="project" value="InterPro"/>
</dbReference>
<comment type="pathway">
    <text evidence="4">Carotenoid biosynthesis; phytoene biosynthesis; all-trans-phytoene from geranylgeranyl diphosphate: step 1/1.</text>
</comment>
<dbReference type="SFLD" id="SFLDG01212">
    <property type="entry name" value="Phytoene_synthase_like"/>
    <property type="match status" value="1"/>
</dbReference>
<name>A0AA39CIA9_9EURO</name>
<dbReference type="SUPFAM" id="SSF48576">
    <property type="entry name" value="Terpenoid synthases"/>
    <property type="match status" value="1"/>
</dbReference>
<comment type="similarity">
    <text evidence="5 22">Belongs to the carotenoid/retinoid oxidoreductase family.</text>
</comment>
<keyword evidence="26" id="KW-1185">Reference proteome</keyword>
<evidence type="ECO:0000256" key="5">
    <source>
        <dbReference type="ARBA" id="ARBA00006046"/>
    </source>
</evidence>
<evidence type="ECO:0000313" key="26">
    <source>
        <dbReference type="Proteomes" id="UP001172673"/>
    </source>
</evidence>
<dbReference type="InterPro" id="IPR002937">
    <property type="entry name" value="Amino_oxidase"/>
</dbReference>
<dbReference type="Gene3D" id="1.10.600.10">
    <property type="entry name" value="Farnesyl Diphosphate Synthase"/>
    <property type="match status" value="1"/>
</dbReference>
<dbReference type="CDD" id="cd00683">
    <property type="entry name" value="Trans_IPPS_HH"/>
    <property type="match status" value="1"/>
</dbReference>
<sequence>MQLFPLAVALSIILGPLLTRRDIYKICFLQLIAVSYTIPWDSYLIRTRIWTYPQDVIIGPTLFDIPAEEVFFFHIQTYITTCLQILLNKPVLVATYLHNEADSRDPIGRSLLPWKRVGQVLLAILSLGPFFFRQGPREAQYLRLILLWACPVMFMLWTFAYQLLLTLPWTKVWLPIAAPTLYLWIVDTLALQRGTWSIELGTKLGIHVWPHLEIEEALFFLLTNTLIVWGSTAFDNAMAILDAFPEHFPVVPGTPSPLLMLRALFLPTAKYDRARLEGLQNALTVLAKKSRSFYLASGVFAGRLRIDLILLYAFCRVADDLIDDAPSIEEADQWVQHFTRFLDTAYSQKRDERRLQASLQPFPPTAQSILVLLPTDKLPFKPLYSLLDGFRMDMKFFENESKNDPPIKTFADLERYASCVAGTIGELCLNLVYQHDPDQGPPAETKRNCVDAGFQMGRALQYVNIVRDVKGDADVGRCYIPNDWFAKISAGSAQTHDEEVLQFRKQILDTAFDIYAKNRDAIEELPSYARGGIRVAVESYMEIGRVMRERMRLGQPLDFAGSGKKGRASVRAGAGGIASAARLAKAGFRVTVVEKNDHTGGRCSLIHDDGYRFDQGPSLLLLPDLFREVFTDLDTSLEDEGVELLKCEPNYNVWFGDGECIELSTDTARMKKTIEKWEGKEGFERYLAWMKEAHVHYEASVVHVLRKNFGSIWAMARPSFLPYLMALHPFESIWSRASRYFLTERLRRAFTFGSMYMGMSPFEAPGTYSLLQYTELAEGIWYPRGGFHKVLEALVNVGQRLGVQYRLSTPVSQVNVDRYSGRATGVTLASGQVLNADIVLINADLVYAYNELLPASERAKSLSKKPASCSSISFYCELYGNGRVKPRVLIFIGSMDKVIPELHTHNVFLADDFEESFDDIFKRQQIPKEPSFYVNVPSRVDPTAAPDGRDGVVVLVPCGHLLEGEADRGLNPQTAQDWQAMVARARHAVFETIRLRTGADLQSHVTHEIINTPGSWKERFNLDRGAILGLSHSFFNVLAFRPKTKHADIGSLYFVGASTHPGTGVPIVLCGSKITTEQILDDLGMVKPWHPGGHRRKIVSDLDKEGRRPFDLMQILAAISVVLFLVLYLLASR</sequence>
<feature type="transmembrane region" description="Helical" evidence="23">
    <location>
        <begin position="144"/>
        <end position="166"/>
    </location>
</feature>
<comment type="similarity">
    <text evidence="6">In the N-terminal section; belongs to the lycopene beta-cyclase family.</text>
</comment>
<evidence type="ECO:0000256" key="4">
    <source>
        <dbReference type="ARBA" id="ARBA00005172"/>
    </source>
</evidence>
<evidence type="ECO:0000256" key="1">
    <source>
        <dbReference type="ARBA" id="ARBA00001911"/>
    </source>
</evidence>
<dbReference type="NCBIfam" id="TIGR02734">
    <property type="entry name" value="crtI_fam"/>
    <property type="match status" value="1"/>
</dbReference>
<evidence type="ECO:0000259" key="24">
    <source>
        <dbReference type="Pfam" id="PF01593"/>
    </source>
</evidence>
<evidence type="ECO:0000256" key="12">
    <source>
        <dbReference type="ARBA" id="ARBA00022692"/>
    </source>
</evidence>
<keyword evidence="17" id="KW-0413">Isomerase</keyword>
<evidence type="ECO:0000256" key="7">
    <source>
        <dbReference type="ARBA" id="ARBA00008406"/>
    </source>
</evidence>
<protein>
    <recommendedName>
        <fullName evidence="10">Bifunctional lycopene cyclase/phytoene synthase</fullName>
        <ecNumber evidence="8">5.5.1.19</ecNumber>
    </recommendedName>
    <alternativeName>
        <fullName evidence="9">Phytoene desaturase</fullName>
    </alternativeName>
    <alternativeName>
        <fullName evidence="21">Phytoene desaturase (3,4-didehydrolycopene-forming)</fullName>
    </alternativeName>
</protein>
<keyword evidence="16 23" id="KW-0472">Membrane</keyword>
<evidence type="ECO:0000256" key="23">
    <source>
        <dbReference type="SAM" id="Phobius"/>
    </source>
</evidence>
<dbReference type="InterPro" id="IPR008949">
    <property type="entry name" value="Isoprenoid_synthase_dom_sf"/>
</dbReference>
<dbReference type="InterPro" id="IPR033904">
    <property type="entry name" value="Trans_IPPS_HH"/>
</dbReference>
<dbReference type="InterPro" id="IPR044843">
    <property type="entry name" value="Trans_IPPS_bact-type"/>
</dbReference>
<dbReference type="EMBL" id="JAPDRK010000009">
    <property type="protein sequence ID" value="KAJ9609119.1"/>
    <property type="molecule type" value="Genomic_DNA"/>
</dbReference>
<dbReference type="PANTHER" id="PTHR43734:SF1">
    <property type="entry name" value="PHYTOENE DESATURASE"/>
    <property type="match status" value="1"/>
</dbReference>
<comment type="catalytic activity">
    <reaction evidence="19">
        <text>gamma-carotene = all-trans-beta-carotene</text>
        <dbReference type="Rhea" id="RHEA:32239"/>
        <dbReference type="ChEBI" id="CHEBI:17579"/>
        <dbReference type="ChEBI" id="CHEBI:27740"/>
        <dbReference type="EC" id="5.5.1.19"/>
    </reaction>
</comment>
<evidence type="ECO:0000256" key="3">
    <source>
        <dbReference type="ARBA" id="ARBA00005089"/>
    </source>
</evidence>
<evidence type="ECO:0000256" key="10">
    <source>
        <dbReference type="ARBA" id="ARBA00018909"/>
    </source>
</evidence>
<evidence type="ECO:0000256" key="19">
    <source>
        <dbReference type="ARBA" id="ARBA00029313"/>
    </source>
</evidence>
<comment type="subcellular location">
    <subcellularLocation>
        <location evidence="2">Membrane</location>
        <topology evidence="2">Multi-pass membrane protein</topology>
    </subcellularLocation>
</comment>
<dbReference type="PANTHER" id="PTHR43734">
    <property type="entry name" value="PHYTOENE DESATURASE"/>
    <property type="match status" value="1"/>
</dbReference>
<evidence type="ECO:0000256" key="11">
    <source>
        <dbReference type="ARBA" id="ARBA00022679"/>
    </source>
</evidence>
<dbReference type="Gene3D" id="3.50.50.60">
    <property type="entry name" value="FAD/NAD(P)-binding domain"/>
    <property type="match status" value="2"/>
</dbReference>
<dbReference type="Proteomes" id="UP001172673">
    <property type="component" value="Unassembled WGS sequence"/>
</dbReference>
<comment type="catalytic activity">
    <reaction evidence="20">
        <text>all-trans-lycopene = gamma-carotene</text>
        <dbReference type="Rhea" id="RHEA:32219"/>
        <dbReference type="ChEBI" id="CHEBI:15948"/>
        <dbReference type="ChEBI" id="CHEBI:27740"/>
        <dbReference type="EC" id="5.5.1.19"/>
    </reaction>
</comment>
<dbReference type="SUPFAM" id="SSF51905">
    <property type="entry name" value="FAD/NAD(P)-binding domain"/>
    <property type="match status" value="1"/>
</dbReference>
<evidence type="ECO:0000256" key="21">
    <source>
        <dbReference type="ARBA" id="ARBA00034551"/>
    </source>
</evidence>
<evidence type="ECO:0000256" key="15">
    <source>
        <dbReference type="ARBA" id="ARBA00023002"/>
    </source>
</evidence>
<dbReference type="GO" id="GO:0004311">
    <property type="term" value="F:geranylgeranyl diphosphate synthase activity"/>
    <property type="evidence" value="ECO:0007669"/>
    <property type="project" value="InterPro"/>
</dbReference>
<dbReference type="EC" id="5.5.1.19" evidence="8"/>
<dbReference type="InterPro" id="IPR014105">
    <property type="entry name" value="Carotenoid/retinoid_OxRdtase"/>
</dbReference>
<evidence type="ECO:0000256" key="8">
    <source>
        <dbReference type="ARBA" id="ARBA00012242"/>
    </source>
</evidence>
<dbReference type="GO" id="GO:0045436">
    <property type="term" value="F:lycopene beta cyclase activity"/>
    <property type="evidence" value="ECO:0007669"/>
    <property type="project" value="UniProtKB-ARBA"/>
</dbReference>
<organism evidence="25 26">
    <name type="scientific">Cladophialophora chaetospira</name>
    <dbReference type="NCBI Taxonomy" id="386627"/>
    <lineage>
        <taxon>Eukaryota</taxon>
        <taxon>Fungi</taxon>
        <taxon>Dikarya</taxon>
        <taxon>Ascomycota</taxon>
        <taxon>Pezizomycotina</taxon>
        <taxon>Eurotiomycetes</taxon>
        <taxon>Chaetothyriomycetidae</taxon>
        <taxon>Chaetothyriales</taxon>
        <taxon>Herpotrichiellaceae</taxon>
        <taxon>Cladophialophora</taxon>
    </lineage>
</organism>
<evidence type="ECO:0000256" key="14">
    <source>
        <dbReference type="ARBA" id="ARBA00022989"/>
    </source>
</evidence>
<comment type="pathway">
    <text evidence="3">Carotenoid biosynthesis; beta-carotene biosynthesis.</text>
</comment>
<feature type="transmembrane region" description="Helical" evidence="23">
    <location>
        <begin position="1112"/>
        <end position="1131"/>
    </location>
</feature>
<proteinExistence type="inferred from homology"/>
<gene>
    <name evidence="25" type="ORF">H2200_006890</name>
</gene>
<evidence type="ECO:0000256" key="20">
    <source>
        <dbReference type="ARBA" id="ARBA00029335"/>
    </source>
</evidence>
<evidence type="ECO:0000256" key="13">
    <source>
        <dbReference type="ARBA" id="ARBA00022746"/>
    </source>
</evidence>
<evidence type="ECO:0000256" key="6">
    <source>
        <dbReference type="ARBA" id="ARBA00008247"/>
    </source>
</evidence>
<dbReference type="InterPro" id="IPR017825">
    <property type="entry name" value="Lycopene_cyclase_dom"/>
</dbReference>
<dbReference type="Pfam" id="PF01593">
    <property type="entry name" value="Amino_oxidase"/>
    <property type="match status" value="1"/>
</dbReference>
<dbReference type="AlphaFoldDB" id="A0AA39CIA9"/>
<dbReference type="PROSITE" id="PS01045">
    <property type="entry name" value="SQUALEN_PHYTOEN_SYN_2"/>
    <property type="match status" value="1"/>
</dbReference>
<comment type="similarity">
    <text evidence="7">In the C-terminal section; belongs to the phytoene/squalene synthase family.</text>
</comment>
<dbReference type="SFLD" id="SFLDS00005">
    <property type="entry name" value="Isoprenoid_Synthase_Type_I"/>
    <property type="match status" value="1"/>
</dbReference>
<evidence type="ECO:0000256" key="18">
    <source>
        <dbReference type="ARBA" id="ARBA00023268"/>
    </source>
</evidence>
<dbReference type="GO" id="GO:0016166">
    <property type="term" value="F:phytoene dehydrogenase activity"/>
    <property type="evidence" value="ECO:0007669"/>
    <property type="project" value="UniProtKB-ARBA"/>
</dbReference>
<dbReference type="GO" id="GO:0016872">
    <property type="term" value="F:intramolecular lyase activity"/>
    <property type="evidence" value="ECO:0007669"/>
    <property type="project" value="InterPro"/>
</dbReference>
<evidence type="ECO:0000313" key="25">
    <source>
        <dbReference type="EMBL" id="KAJ9609119.1"/>
    </source>
</evidence>
<evidence type="ECO:0000256" key="16">
    <source>
        <dbReference type="ARBA" id="ARBA00023136"/>
    </source>
</evidence>
<keyword evidence="12 23" id="KW-0812">Transmembrane</keyword>
<dbReference type="GO" id="GO:0016020">
    <property type="term" value="C:membrane"/>
    <property type="evidence" value="ECO:0007669"/>
    <property type="project" value="UniProtKB-SubCell"/>
</dbReference>
<dbReference type="NCBIfam" id="TIGR03462">
    <property type="entry name" value="CarR_dom_SF"/>
    <property type="match status" value="2"/>
</dbReference>
<keyword evidence="11" id="KW-0808">Transferase</keyword>
<feature type="transmembrane region" description="Helical" evidence="23">
    <location>
        <begin position="114"/>
        <end position="132"/>
    </location>
</feature>
<dbReference type="Pfam" id="PF00494">
    <property type="entry name" value="SQS_PSY"/>
    <property type="match status" value="1"/>
</dbReference>
<accession>A0AA39CIA9</accession>
<evidence type="ECO:0000256" key="22">
    <source>
        <dbReference type="RuleBase" id="RU362075"/>
    </source>
</evidence>
<dbReference type="InterPro" id="IPR036188">
    <property type="entry name" value="FAD/NAD-bd_sf"/>
</dbReference>
<dbReference type="SFLD" id="SFLDG01018">
    <property type="entry name" value="Squalene/Phytoene_Synthase_Lik"/>
    <property type="match status" value="1"/>
</dbReference>
<feature type="domain" description="Amine oxidase" evidence="24">
    <location>
        <begin position="575"/>
        <end position="845"/>
    </location>
</feature>
<dbReference type="FunFam" id="3.50.50.60:FF:000171">
    <property type="entry name" value="zeta-carotene-forming phytoene desaturase"/>
    <property type="match status" value="1"/>
</dbReference>
<comment type="caution">
    <text evidence="25">The sequence shown here is derived from an EMBL/GenBank/DDBJ whole genome shotgun (WGS) entry which is preliminary data.</text>
</comment>
<comment type="cofactor">
    <cofactor evidence="1">
        <name>NAD(+)</name>
        <dbReference type="ChEBI" id="CHEBI:57540"/>
    </cofactor>
</comment>
<keyword evidence="14 23" id="KW-1133">Transmembrane helix</keyword>
<keyword evidence="18" id="KW-0511">Multifunctional enzyme</keyword>
<dbReference type="PROSITE" id="PS01044">
    <property type="entry name" value="SQUALEN_PHYTOEN_SYN_1"/>
    <property type="match status" value="1"/>
</dbReference>
<keyword evidence="13 22" id="KW-0125">Carotenoid biosynthesis</keyword>
<evidence type="ECO:0000256" key="9">
    <source>
        <dbReference type="ARBA" id="ARBA00013293"/>
    </source>
</evidence>
<keyword evidence="15 22" id="KW-0560">Oxidoreductase</keyword>